<evidence type="ECO:0000256" key="5">
    <source>
        <dbReference type="SAM" id="MobiDB-lite"/>
    </source>
</evidence>
<dbReference type="InterPro" id="IPR005630">
    <property type="entry name" value="Terpene_synthase_metal-bd"/>
</dbReference>
<dbReference type="Gene3D" id="1.10.600.10">
    <property type="entry name" value="Farnesyl Diphosphate Synthase"/>
    <property type="match status" value="1"/>
</dbReference>
<dbReference type="InterPro" id="IPR050148">
    <property type="entry name" value="Terpene_synthase-like"/>
</dbReference>
<dbReference type="SUPFAM" id="SSF48576">
    <property type="entry name" value="Terpenoid synthases"/>
    <property type="match status" value="1"/>
</dbReference>
<dbReference type="PANTHER" id="PTHR31225">
    <property type="entry name" value="OS04G0344100 PROTEIN-RELATED"/>
    <property type="match status" value="1"/>
</dbReference>
<keyword evidence="4" id="KW-0456">Lyase</keyword>
<dbReference type="Gramene" id="AUR62014633-RA">
    <property type="protein sequence ID" value="AUR62014633-RA:cds"/>
    <property type="gene ID" value="AUR62014633"/>
</dbReference>
<dbReference type="InterPro" id="IPR008930">
    <property type="entry name" value="Terpenoid_cyclase/PrenylTrfase"/>
</dbReference>
<protein>
    <submittedName>
        <fullName evidence="8">Uncharacterized protein</fullName>
    </submittedName>
</protein>
<dbReference type="Pfam" id="PF01397">
    <property type="entry name" value="Terpene_synth"/>
    <property type="match status" value="1"/>
</dbReference>
<dbReference type="Gene3D" id="1.50.10.130">
    <property type="entry name" value="Terpene synthase, N-terminal domain"/>
    <property type="match status" value="1"/>
</dbReference>
<evidence type="ECO:0000259" key="7">
    <source>
        <dbReference type="Pfam" id="PF03936"/>
    </source>
</evidence>
<evidence type="ECO:0000313" key="9">
    <source>
        <dbReference type="Proteomes" id="UP000596660"/>
    </source>
</evidence>
<dbReference type="Pfam" id="PF03936">
    <property type="entry name" value="Terpene_synth_C"/>
    <property type="match status" value="1"/>
</dbReference>
<dbReference type="EnsemblPlants" id="AUR62014633-RA">
    <property type="protein sequence ID" value="AUR62014633-RA:cds"/>
    <property type="gene ID" value="AUR62014633"/>
</dbReference>
<keyword evidence="9" id="KW-1185">Reference proteome</keyword>
<reference evidence="8" key="1">
    <citation type="journal article" date="2017" name="Nature">
        <title>The genome of Chenopodium quinoa.</title>
        <authorList>
            <person name="Jarvis D.E."/>
            <person name="Ho Y.S."/>
            <person name="Lightfoot D.J."/>
            <person name="Schmoeckel S.M."/>
            <person name="Li B."/>
            <person name="Borm T.J.A."/>
            <person name="Ohyanagi H."/>
            <person name="Mineta K."/>
            <person name="Michell C.T."/>
            <person name="Saber N."/>
            <person name="Kharbatia N.M."/>
            <person name="Rupper R.R."/>
            <person name="Sharp A.R."/>
            <person name="Dally N."/>
            <person name="Boughton B.A."/>
            <person name="Woo Y.H."/>
            <person name="Gao G."/>
            <person name="Schijlen E.G.W.M."/>
            <person name="Guo X."/>
            <person name="Momin A.A."/>
            <person name="Negrao S."/>
            <person name="Al-Babili S."/>
            <person name="Gehring C."/>
            <person name="Roessner U."/>
            <person name="Jung C."/>
            <person name="Murphy K."/>
            <person name="Arold S.T."/>
            <person name="Gojobori T."/>
            <person name="van der Linden C.G."/>
            <person name="van Loo E.N."/>
            <person name="Jellen E.N."/>
            <person name="Maughan P.J."/>
            <person name="Tester M."/>
        </authorList>
    </citation>
    <scope>NUCLEOTIDE SEQUENCE [LARGE SCALE GENOMIC DNA]</scope>
    <source>
        <strain evidence="8">cv. PI 614886</strain>
    </source>
</reference>
<name>A0A803LKY6_CHEQI</name>
<proteinExistence type="predicted"/>
<dbReference type="InterPro" id="IPR036965">
    <property type="entry name" value="Terpene_synth_N_sf"/>
</dbReference>
<dbReference type="InterPro" id="IPR008949">
    <property type="entry name" value="Isoprenoid_synthase_dom_sf"/>
</dbReference>
<dbReference type="AlphaFoldDB" id="A0A803LKY6"/>
<keyword evidence="2" id="KW-0479">Metal-binding</keyword>
<feature type="domain" description="Terpene synthase N-terminal" evidence="6">
    <location>
        <begin position="68"/>
        <end position="225"/>
    </location>
</feature>
<evidence type="ECO:0000259" key="6">
    <source>
        <dbReference type="Pfam" id="PF01397"/>
    </source>
</evidence>
<organism evidence="8 9">
    <name type="scientific">Chenopodium quinoa</name>
    <name type="common">Quinoa</name>
    <dbReference type="NCBI Taxonomy" id="63459"/>
    <lineage>
        <taxon>Eukaryota</taxon>
        <taxon>Viridiplantae</taxon>
        <taxon>Streptophyta</taxon>
        <taxon>Embryophyta</taxon>
        <taxon>Tracheophyta</taxon>
        <taxon>Spermatophyta</taxon>
        <taxon>Magnoliopsida</taxon>
        <taxon>eudicotyledons</taxon>
        <taxon>Gunneridae</taxon>
        <taxon>Pentapetalae</taxon>
        <taxon>Caryophyllales</taxon>
        <taxon>Chenopodiaceae</taxon>
        <taxon>Chenopodioideae</taxon>
        <taxon>Atripliceae</taxon>
        <taxon>Chenopodium</taxon>
    </lineage>
</organism>
<evidence type="ECO:0000256" key="3">
    <source>
        <dbReference type="ARBA" id="ARBA00022842"/>
    </source>
</evidence>
<dbReference type="Proteomes" id="UP000596660">
    <property type="component" value="Unplaced"/>
</dbReference>
<keyword evidence="3" id="KW-0460">Magnesium</keyword>
<evidence type="ECO:0000313" key="8">
    <source>
        <dbReference type="EnsemblPlants" id="AUR62014633-RA:cds"/>
    </source>
</evidence>
<reference evidence="8" key="2">
    <citation type="submission" date="2021-03" db="UniProtKB">
        <authorList>
            <consortium name="EnsemblPlants"/>
        </authorList>
    </citation>
    <scope>IDENTIFICATION</scope>
</reference>
<feature type="region of interest" description="Disordered" evidence="5">
    <location>
        <begin position="381"/>
        <end position="404"/>
    </location>
</feature>
<sequence>MVAYGALPLNVFSVSSFITNKETRIPNMATSVVISTYNSKRYIIGDIKNKGFKDIHCIVHAISKDSSFVDDQISSTSDENQLDELVKKIKMKIMASKRYGDIDELIIIDAIQRIGAEYYFRDEIGAALEKHYDLYYSTIGEGTDNLHDLALCFRLLRQQGYYVSSDALEKFKDKNGNFNQELAKDIKGLMSLFEASQFSTRSEYVLDDANKFSRKLLKASLKNVEQHEGMVIGNTLRYPYHKSLPRVMAKKFLPYFKSSLMFLHDSNHINDWINEVYNLARIDINLAQISQQLEISQVSRWVNELSLDEELHFARIEPFKCCKWSMGILPGLDMSEERLELAKAVSFIYMIDDIFDSYGTYDELYLFTNAVTRTNGLLLGSPPRPRHLPAGRQATGQQTPRPACGMAPATAGRLRHGLSRAAACVGQYFRHSWQLVH</sequence>
<comment type="cofactor">
    <cofactor evidence="1">
        <name>Mg(2+)</name>
        <dbReference type="ChEBI" id="CHEBI:18420"/>
    </cofactor>
</comment>
<evidence type="ECO:0000256" key="4">
    <source>
        <dbReference type="ARBA" id="ARBA00023239"/>
    </source>
</evidence>
<evidence type="ECO:0000256" key="2">
    <source>
        <dbReference type="ARBA" id="ARBA00022723"/>
    </source>
</evidence>
<accession>A0A803LKY6</accession>
<dbReference type="GO" id="GO:0000287">
    <property type="term" value="F:magnesium ion binding"/>
    <property type="evidence" value="ECO:0007669"/>
    <property type="project" value="InterPro"/>
</dbReference>
<dbReference type="InterPro" id="IPR001906">
    <property type="entry name" value="Terpene_synth_N"/>
</dbReference>
<dbReference type="PANTHER" id="PTHR31225:SF0">
    <property type="entry name" value="S-(+)-LINALOOL SYNTHASE, CHLOROPLASTIC"/>
    <property type="match status" value="1"/>
</dbReference>
<dbReference type="GO" id="GO:0016114">
    <property type="term" value="P:terpenoid biosynthetic process"/>
    <property type="evidence" value="ECO:0007669"/>
    <property type="project" value="InterPro"/>
</dbReference>
<dbReference type="GO" id="GO:0010333">
    <property type="term" value="F:terpene synthase activity"/>
    <property type="evidence" value="ECO:0007669"/>
    <property type="project" value="InterPro"/>
</dbReference>
<dbReference type="SUPFAM" id="SSF48239">
    <property type="entry name" value="Terpenoid cyclases/Protein prenyltransferases"/>
    <property type="match status" value="1"/>
</dbReference>
<evidence type="ECO:0000256" key="1">
    <source>
        <dbReference type="ARBA" id="ARBA00001946"/>
    </source>
</evidence>
<feature type="domain" description="Terpene synthase metal-binding" evidence="7">
    <location>
        <begin position="304"/>
        <end position="374"/>
    </location>
</feature>